<accession>A0A1V8TK04</accession>
<dbReference type="SUPFAM" id="SSF49899">
    <property type="entry name" value="Concanavalin A-like lectins/glucanases"/>
    <property type="match status" value="1"/>
</dbReference>
<organism evidence="10 11">
    <name type="scientific">Cryoendolithus antarcticus</name>
    <dbReference type="NCBI Taxonomy" id="1507870"/>
    <lineage>
        <taxon>Eukaryota</taxon>
        <taxon>Fungi</taxon>
        <taxon>Dikarya</taxon>
        <taxon>Ascomycota</taxon>
        <taxon>Pezizomycotina</taxon>
        <taxon>Dothideomycetes</taxon>
        <taxon>Dothideomycetidae</taxon>
        <taxon>Cladosporiales</taxon>
        <taxon>Cladosporiaceae</taxon>
        <taxon>Cryoendolithus</taxon>
    </lineage>
</organism>
<dbReference type="InterPro" id="IPR013320">
    <property type="entry name" value="ConA-like_dom_sf"/>
</dbReference>
<evidence type="ECO:0000259" key="9">
    <source>
        <dbReference type="PROSITE" id="PS51328"/>
    </source>
</evidence>
<evidence type="ECO:0000256" key="5">
    <source>
        <dbReference type="ARBA" id="ARBA00023136"/>
    </source>
</evidence>
<evidence type="ECO:0000256" key="6">
    <source>
        <dbReference type="SAM" id="MobiDB-lite"/>
    </source>
</evidence>
<dbReference type="AlphaFoldDB" id="A0A1V8TK04"/>
<keyword evidence="3 8" id="KW-0732">Signal</keyword>
<dbReference type="GO" id="GO:0006888">
    <property type="term" value="P:endoplasmic reticulum to Golgi vesicle-mediated transport"/>
    <property type="evidence" value="ECO:0007669"/>
    <property type="project" value="TreeGrafter"/>
</dbReference>
<dbReference type="CDD" id="cd06903">
    <property type="entry name" value="lectin_EMP46_EMP47"/>
    <property type="match status" value="1"/>
</dbReference>
<keyword evidence="4 7" id="KW-1133">Transmembrane helix</keyword>
<gene>
    <name evidence="10" type="ORF">B0A48_03269</name>
</gene>
<evidence type="ECO:0000256" key="3">
    <source>
        <dbReference type="ARBA" id="ARBA00022729"/>
    </source>
</evidence>
<dbReference type="Pfam" id="PF03388">
    <property type="entry name" value="Lectin_leg-like"/>
    <property type="match status" value="1"/>
</dbReference>
<dbReference type="InParanoid" id="A0A1V8TK04"/>
<dbReference type="GO" id="GO:0030134">
    <property type="term" value="C:COPII-coated ER to Golgi transport vesicle"/>
    <property type="evidence" value="ECO:0007669"/>
    <property type="project" value="TreeGrafter"/>
</dbReference>
<feature type="region of interest" description="Disordered" evidence="6">
    <location>
        <begin position="240"/>
        <end position="271"/>
    </location>
</feature>
<dbReference type="PROSITE" id="PS51328">
    <property type="entry name" value="L_LECTIN_LIKE"/>
    <property type="match status" value="1"/>
</dbReference>
<name>A0A1V8TK04_9PEZI</name>
<evidence type="ECO:0000313" key="10">
    <source>
        <dbReference type="EMBL" id="OQO11542.1"/>
    </source>
</evidence>
<keyword evidence="11" id="KW-1185">Reference proteome</keyword>
<sequence length="432" mass="47150">MKTTAQSLLAAAILATSASARSIVDNLSFGTGERISPNGRGLPGWSVSAQGHSPQILSDRIVLTPPTPANTRGALWADHSLTSTDWNVDFSFRASGEYQGSGNLQLWLVKDKNSVAQNDLYGVEKFDGLAIVIDQYNNRGGSIRGFLNDGGQNFKSHSSLESLAFGHCDYSYRNLGRPSKLSITHDNAGLTVQIDDKNCFSTSRVALPSGYNFGITASTSETPDSFEIYSFAVSTAPNSHAGAPVQAKRADSKPSPPTLQKLSDLPSAPDFLPDTLPETLTSQKEQFADLHNRIQGVTHQIADMYALLATLGHRLDERHQELAASVIQHGSSRDQIGRIDHRVEEVERTVQRILRDVESKDYRMQLSEMREAVESVRGGVSEHLPEKLGQIVRSSSPRHWSLIGVVVGVQIALAAAYVVYKRRRAGAPKKYL</sequence>
<dbReference type="GO" id="GO:0005789">
    <property type="term" value="C:endoplasmic reticulum membrane"/>
    <property type="evidence" value="ECO:0007669"/>
    <property type="project" value="TreeGrafter"/>
</dbReference>
<reference evidence="11" key="1">
    <citation type="submission" date="2017-03" db="EMBL/GenBank/DDBJ databases">
        <title>Genomes of endolithic fungi from Antarctica.</title>
        <authorList>
            <person name="Coleine C."/>
            <person name="Masonjones S."/>
            <person name="Stajich J.E."/>
        </authorList>
    </citation>
    <scope>NUCLEOTIDE SEQUENCE [LARGE SCALE GENOMIC DNA]</scope>
    <source>
        <strain evidence="11">CCFEE 5527</strain>
    </source>
</reference>
<comment type="subcellular location">
    <subcellularLocation>
        <location evidence="1">Membrane</location>
        <topology evidence="1">Single-pass type I membrane protein</topology>
    </subcellularLocation>
</comment>
<evidence type="ECO:0000256" key="8">
    <source>
        <dbReference type="SAM" id="SignalP"/>
    </source>
</evidence>
<feature type="transmembrane region" description="Helical" evidence="7">
    <location>
        <begin position="400"/>
        <end position="420"/>
    </location>
</feature>
<evidence type="ECO:0000256" key="4">
    <source>
        <dbReference type="ARBA" id="ARBA00022989"/>
    </source>
</evidence>
<dbReference type="Proteomes" id="UP000192596">
    <property type="component" value="Unassembled WGS sequence"/>
</dbReference>
<evidence type="ECO:0000256" key="1">
    <source>
        <dbReference type="ARBA" id="ARBA00004479"/>
    </source>
</evidence>
<evidence type="ECO:0000313" key="11">
    <source>
        <dbReference type="Proteomes" id="UP000192596"/>
    </source>
</evidence>
<comment type="caution">
    <text evidence="10">The sequence shown here is derived from an EMBL/GenBank/DDBJ whole genome shotgun (WGS) entry which is preliminary data.</text>
</comment>
<dbReference type="PANTHER" id="PTHR12223:SF28">
    <property type="entry name" value="LECTIN, MANNOSE BINDING 1 LIKE"/>
    <property type="match status" value="1"/>
</dbReference>
<proteinExistence type="predicted"/>
<dbReference type="GO" id="GO:0005793">
    <property type="term" value="C:endoplasmic reticulum-Golgi intermediate compartment"/>
    <property type="evidence" value="ECO:0007669"/>
    <property type="project" value="TreeGrafter"/>
</dbReference>
<dbReference type="OrthoDB" id="10265193at2759"/>
<keyword evidence="5 7" id="KW-0472">Membrane</keyword>
<dbReference type="PANTHER" id="PTHR12223">
    <property type="entry name" value="VESICULAR MANNOSE-BINDING LECTIN"/>
    <property type="match status" value="1"/>
</dbReference>
<protein>
    <recommendedName>
        <fullName evidence="9">L-type lectin-like domain-containing protein</fullName>
    </recommendedName>
</protein>
<keyword evidence="2 7" id="KW-0812">Transmembrane</keyword>
<evidence type="ECO:0000256" key="2">
    <source>
        <dbReference type="ARBA" id="ARBA00022692"/>
    </source>
</evidence>
<feature type="signal peptide" evidence="8">
    <location>
        <begin position="1"/>
        <end position="20"/>
    </location>
</feature>
<dbReference type="EMBL" id="NAJO01000006">
    <property type="protein sequence ID" value="OQO11542.1"/>
    <property type="molecule type" value="Genomic_DNA"/>
</dbReference>
<evidence type="ECO:0000256" key="7">
    <source>
        <dbReference type="SAM" id="Phobius"/>
    </source>
</evidence>
<dbReference type="InterPro" id="IPR005052">
    <property type="entry name" value="Lectin_leg"/>
</dbReference>
<dbReference type="GO" id="GO:0000139">
    <property type="term" value="C:Golgi membrane"/>
    <property type="evidence" value="ECO:0007669"/>
    <property type="project" value="TreeGrafter"/>
</dbReference>
<dbReference type="InterPro" id="IPR051136">
    <property type="entry name" value="Intracellular_Lectin-GPT"/>
</dbReference>
<feature type="domain" description="L-type lectin-like" evidence="9">
    <location>
        <begin position="21"/>
        <end position="236"/>
    </location>
</feature>
<feature type="chain" id="PRO_5013320228" description="L-type lectin-like domain-containing protein" evidence="8">
    <location>
        <begin position="21"/>
        <end position="432"/>
    </location>
</feature>
<dbReference type="Gene3D" id="2.60.120.200">
    <property type="match status" value="1"/>
</dbReference>
<dbReference type="GO" id="GO:0005537">
    <property type="term" value="F:D-mannose binding"/>
    <property type="evidence" value="ECO:0007669"/>
    <property type="project" value="TreeGrafter"/>
</dbReference>
<dbReference type="InterPro" id="IPR035661">
    <property type="entry name" value="EMP46/EMP47_N"/>
</dbReference>
<dbReference type="STRING" id="1507870.A0A1V8TK04"/>